<protein>
    <submittedName>
        <fullName evidence="2">Uncharacterized protein</fullName>
    </submittedName>
</protein>
<reference evidence="2" key="2">
    <citation type="submission" date="2020-05" db="UniProtKB">
        <authorList>
            <consortium name="EnsemblMetazoa"/>
        </authorList>
    </citation>
    <scope>IDENTIFICATION</scope>
    <source>
        <strain evidence="2">ACHKN1017</strain>
    </source>
</reference>
<keyword evidence="3" id="KW-1185">Reference proteome</keyword>
<feature type="region of interest" description="Disordered" evidence="1">
    <location>
        <begin position="129"/>
        <end position="154"/>
    </location>
</feature>
<feature type="compositionally biased region" description="Acidic residues" evidence="1">
    <location>
        <begin position="136"/>
        <end position="151"/>
    </location>
</feature>
<reference evidence="3" key="1">
    <citation type="submission" date="2013-03" db="EMBL/GenBank/DDBJ databases">
        <title>The Genome Sequence of Anopheles christyi ACHKN1017.</title>
        <authorList>
            <consortium name="The Broad Institute Genomics Platform"/>
            <person name="Neafsey D.E."/>
            <person name="Besansky N."/>
            <person name="Walker B."/>
            <person name="Young S.K."/>
            <person name="Zeng Q."/>
            <person name="Gargeya S."/>
            <person name="Fitzgerald M."/>
            <person name="Haas B."/>
            <person name="Abouelleil A."/>
            <person name="Allen A.W."/>
            <person name="Alvarado L."/>
            <person name="Arachchi H.M."/>
            <person name="Berlin A.M."/>
            <person name="Chapman S.B."/>
            <person name="Gainer-Dewar J."/>
            <person name="Goldberg J."/>
            <person name="Griggs A."/>
            <person name="Gujja S."/>
            <person name="Hansen M."/>
            <person name="Howarth C."/>
            <person name="Imamovic A."/>
            <person name="Ireland A."/>
            <person name="Larimer J."/>
            <person name="McCowan C."/>
            <person name="Murphy C."/>
            <person name="Pearson M."/>
            <person name="Poon T.W."/>
            <person name="Priest M."/>
            <person name="Roberts A."/>
            <person name="Saif S."/>
            <person name="Shea T."/>
            <person name="Sisk P."/>
            <person name="Sykes S."/>
            <person name="Wortman J."/>
            <person name="Nusbaum C."/>
            <person name="Birren B."/>
        </authorList>
    </citation>
    <scope>NUCLEOTIDE SEQUENCE [LARGE SCALE GENOMIC DNA]</scope>
    <source>
        <strain evidence="3">ACHKN1017</strain>
    </source>
</reference>
<sequence length="286" mass="31046">MNVDQIRRLELHHSRWQKSAVSTISTTNNESRTMRSVETQTDRLELVSPCCCGDDAASLSGLVPDLGHDDEEEDKPFVIGKGRVAAVEGEKCSQHSEEEVFQMDDRRASGSCRSQESVQIRCEPELKAIAAKPNIDPDDDEEEEDHEDEEAVERSRRVRLVAANNMFNFNKLEILNERSCSASGSSDGGSQRANITVPALLRSSSGGCTSISDSNRNLCENEATVAVDDAFAAAACANEQVMHREGEAGTVPPPPPPSSATGMKGLATRLDSLDAIFIQESPEVIL</sequence>
<dbReference type="Proteomes" id="UP000075881">
    <property type="component" value="Unassembled WGS sequence"/>
</dbReference>
<dbReference type="EnsemblMetazoa" id="ACHR008020-RA">
    <property type="protein sequence ID" value="ACHR008020-PA"/>
    <property type="gene ID" value="ACHR008020"/>
</dbReference>
<organism evidence="2 3">
    <name type="scientific">Anopheles christyi</name>
    <dbReference type="NCBI Taxonomy" id="43041"/>
    <lineage>
        <taxon>Eukaryota</taxon>
        <taxon>Metazoa</taxon>
        <taxon>Ecdysozoa</taxon>
        <taxon>Arthropoda</taxon>
        <taxon>Hexapoda</taxon>
        <taxon>Insecta</taxon>
        <taxon>Pterygota</taxon>
        <taxon>Neoptera</taxon>
        <taxon>Endopterygota</taxon>
        <taxon>Diptera</taxon>
        <taxon>Nematocera</taxon>
        <taxon>Culicoidea</taxon>
        <taxon>Culicidae</taxon>
        <taxon>Anophelinae</taxon>
        <taxon>Anopheles</taxon>
    </lineage>
</organism>
<name>A0A182KB83_9DIPT</name>
<dbReference type="AlphaFoldDB" id="A0A182KB83"/>
<evidence type="ECO:0000313" key="3">
    <source>
        <dbReference type="Proteomes" id="UP000075881"/>
    </source>
</evidence>
<dbReference type="VEuPathDB" id="VectorBase:ACHR008020"/>
<evidence type="ECO:0000313" key="2">
    <source>
        <dbReference type="EnsemblMetazoa" id="ACHR008020-PA"/>
    </source>
</evidence>
<evidence type="ECO:0000256" key="1">
    <source>
        <dbReference type="SAM" id="MobiDB-lite"/>
    </source>
</evidence>
<proteinExistence type="predicted"/>
<accession>A0A182KB83</accession>